<name>A0ABY6AS90_9BURK</name>
<evidence type="ECO:0000256" key="1">
    <source>
        <dbReference type="ARBA" id="ARBA00006479"/>
    </source>
</evidence>
<sequence>MTHALGLDIGGSKMAWGVLAGGRVVDTDQVPLDAGLPAREAVQPLLDRLSAWVARVGTFSALVIGSAPTLDAGGIIERWPNHPHWVGLPLGPLLADFVRQELAWCDDGSAATVADASRLGVASLIHLSLGTGVGGGVWTEGRLLRDRELGHLIVQPAGERCSCGRQGCLQAYASSRSLARHTADGGTVQDWLDRATRMTAHCLINLHELFRPTVVTLSGGIGEQFPSFPDDVMRQLKTLDRGTPERLPQVIRSPSGANASLQGALALAGMTPDQRASICQVLPARSKQ</sequence>
<gene>
    <name evidence="2" type="ORF">N4261_13520</name>
</gene>
<dbReference type="Pfam" id="PF00480">
    <property type="entry name" value="ROK"/>
    <property type="match status" value="1"/>
</dbReference>
<reference evidence="2" key="1">
    <citation type="submission" date="2022-10" db="EMBL/GenBank/DDBJ databases">
        <title>Characterization and whole genome sequencing of a new Roseateles species, isolated from fresh water.</title>
        <authorList>
            <person name="Guliayeva D.Y."/>
            <person name="Akhremchuk A.E."/>
            <person name="Sikolenko M.A."/>
            <person name="Valentovich L.N."/>
            <person name="Sidarenka A.V."/>
        </authorList>
    </citation>
    <scope>NUCLEOTIDE SEQUENCE</scope>
    <source>
        <strain evidence="2">BIM B-1768</strain>
    </source>
</reference>
<protein>
    <submittedName>
        <fullName evidence="2">ROK family protein</fullName>
    </submittedName>
</protein>
<accession>A0ABY6AS90</accession>
<dbReference type="Proteomes" id="UP001064933">
    <property type="component" value="Chromosome"/>
</dbReference>
<dbReference type="InterPro" id="IPR000600">
    <property type="entry name" value="ROK"/>
</dbReference>
<dbReference type="PANTHER" id="PTHR18964">
    <property type="entry name" value="ROK (REPRESSOR, ORF, KINASE) FAMILY"/>
    <property type="match status" value="1"/>
</dbReference>
<dbReference type="SUPFAM" id="SSF53067">
    <property type="entry name" value="Actin-like ATPase domain"/>
    <property type="match status" value="1"/>
</dbReference>
<dbReference type="PANTHER" id="PTHR18964:SF149">
    <property type="entry name" value="BIFUNCTIONAL UDP-N-ACETYLGLUCOSAMINE 2-EPIMERASE_N-ACETYLMANNOSAMINE KINASE"/>
    <property type="match status" value="1"/>
</dbReference>
<dbReference type="RefSeq" id="WP_261755826.1">
    <property type="nucleotide sequence ID" value="NZ_CP104562.2"/>
</dbReference>
<keyword evidence="3" id="KW-1185">Reference proteome</keyword>
<dbReference type="EMBL" id="CP104562">
    <property type="protein sequence ID" value="UXH76094.1"/>
    <property type="molecule type" value="Genomic_DNA"/>
</dbReference>
<dbReference type="Gene3D" id="3.30.420.40">
    <property type="match status" value="2"/>
</dbReference>
<proteinExistence type="inferred from homology"/>
<dbReference type="InterPro" id="IPR043129">
    <property type="entry name" value="ATPase_NBD"/>
</dbReference>
<comment type="similarity">
    <text evidence="1">Belongs to the ROK (NagC/XylR) family.</text>
</comment>
<evidence type="ECO:0000313" key="2">
    <source>
        <dbReference type="EMBL" id="UXH76094.1"/>
    </source>
</evidence>
<evidence type="ECO:0000313" key="3">
    <source>
        <dbReference type="Proteomes" id="UP001064933"/>
    </source>
</evidence>
<organism evidence="2 3">
    <name type="scientific">Roseateles amylovorans</name>
    <dbReference type="NCBI Taxonomy" id="2978473"/>
    <lineage>
        <taxon>Bacteria</taxon>
        <taxon>Pseudomonadati</taxon>
        <taxon>Pseudomonadota</taxon>
        <taxon>Betaproteobacteria</taxon>
        <taxon>Burkholderiales</taxon>
        <taxon>Sphaerotilaceae</taxon>
        <taxon>Roseateles</taxon>
    </lineage>
</organism>